<evidence type="ECO:0000256" key="1">
    <source>
        <dbReference type="SAM" id="MobiDB-lite"/>
    </source>
</evidence>
<evidence type="ECO:0000313" key="3">
    <source>
        <dbReference type="EMBL" id="GEP56677.1"/>
    </source>
</evidence>
<dbReference type="AlphaFoldDB" id="A0A512NCK1"/>
<organism evidence="3 4">
    <name type="scientific">Reyranella soli</name>
    <dbReference type="NCBI Taxonomy" id="1230389"/>
    <lineage>
        <taxon>Bacteria</taxon>
        <taxon>Pseudomonadati</taxon>
        <taxon>Pseudomonadota</taxon>
        <taxon>Alphaproteobacteria</taxon>
        <taxon>Hyphomicrobiales</taxon>
        <taxon>Reyranellaceae</taxon>
        <taxon>Reyranella</taxon>
    </lineage>
</organism>
<feature type="transmembrane region" description="Helical" evidence="2">
    <location>
        <begin position="27"/>
        <end position="44"/>
    </location>
</feature>
<dbReference type="Proteomes" id="UP000321058">
    <property type="component" value="Unassembled WGS sequence"/>
</dbReference>
<sequence length="85" mass="8908">MSGQHEEDEYLDQDEAERDDAGRRNSLIALVVLAVLVVTGLVLVDRLSSVSALQDCLMSHATNCATVSPPPSAAPAVQSGASTTR</sequence>
<protein>
    <submittedName>
        <fullName evidence="3">Uncharacterized protein</fullName>
    </submittedName>
</protein>
<comment type="caution">
    <text evidence="3">The sequence shown here is derived from an EMBL/GenBank/DDBJ whole genome shotgun (WGS) entry which is preliminary data.</text>
</comment>
<gene>
    <name evidence="3" type="ORF">RSO01_38430</name>
</gene>
<reference evidence="3 4" key="1">
    <citation type="submission" date="2019-07" db="EMBL/GenBank/DDBJ databases">
        <title>Whole genome shotgun sequence of Reyranella soli NBRC 108950.</title>
        <authorList>
            <person name="Hosoyama A."/>
            <person name="Uohara A."/>
            <person name="Ohji S."/>
            <person name="Ichikawa N."/>
        </authorList>
    </citation>
    <scope>NUCLEOTIDE SEQUENCE [LARGE SCALE GENOMIC DNA]</scope>
    <source>
        <strain evidence="3 4">NBRC 108950</strain>
    </source>
</reference>
<proteinExistence type="predicted"/>
<name>A0A512NCK1_9HYPH</name>
<keyword evidence="2" id="KW-1133">Transmembrane helix</keyword>
<feature type="compositionally biased region" description="Low complexity" evidence="1">
    <location>
        <begin position="74"/>
        <end position="85"/>
    </location>
</feature>
<accession>A0A512NCK1</accession>
<evidence type="ECO:0000256" key="2">
    <source>
        <dbReference type="SAM" id="Phobius"/>
    </source>
</evidence>
<keyword evidence="4" id="KW-1185">Reference proteome</keyword>
<dbReference type="EMBL" id="BKAJ01000069">
    <property type="protein sequence ID" value="GEP56677.1"/>
    <property type="molecule type" value="Genomic_DNA"/>
</dbReference>
<keyword evidence="2" id="KW-0472">Membrane</keyword>
<feature type="region of interest" description="Disordered" evidence="1">
    <location>
        <begin position="65"/>
        <end position="85"/>
    </location>
</feature>
<keyword evidence="2" id="KW-0812">Transmembrane</keyword>
<evidence type="ECO:0000313" key="4">
    <source>
        <dbReference type="Proteomes" id="UP000321058"/>
    </source>
</evidence>
<dbReference type="RefSeq" id="WP_147150862.1">
    <property type="nucleotide sequence ID" value="NZ_BKAJ01000069.1"/>
</dbReference>